<dbReference type="InterPro" id="IPR009953">
    <property type="entry name" value="DRA_trans"/>
</dbReference>
<dbReference type="STRING" id="1316936.K678_15369"/>
<dbReference type="GO" id="GO:0009399">
    <property type="term" value="P:nitrogen fixation"/>
    <property type="evidence" value="ECO:0007669"/>
    <property type="project" value="InterPro"/>
</dbReference>
<name>S9S3T9_MAGFU</name>
<reference evidence="2 3" key="1">
    <citation type="submission" date="2013-04" db="EMBL/GenBank/DDBJ databases">
        <authorList>
            <person name="Kuznetsov B."/>
            <person name="Ivanovsky R."/>
        </authorList>
    </citation>
    <scope>NUCLEOTIDE SEQUENCE [LARGE SCALE GENOMIC DNA]</scope>
    <source>
        <strain evidence="2 3">MGU-K5</strain>
    </source>
</reference>
<protein>
    <submittedName>
        <fullName evidence="2">NAD(+)--dinitrogen-reductase ADP-D-ribosyltransferase</fullName>
    </submittedName>
</protein>
<dbReference type="eggNOG" id="ENOG502Z8KN">
    <property type="taxonomic scope" value="Bacteria"/>
</dbReference>
<evidence type="ECO:0000256" key="1">
    <source>
        <dbReference type="SAM" id="MobiDB-lite"/>
    </source>
</evidence>
<organism evidence="2 3">
    <name type="scientific">Magnetospirillum fulvum MGU-K5</name>
    <dbReference type="NCBI Taxonomy" id="1316936"/>
    <lineage>
        <taxon>Bacteria</taxon>
        <taxon>Pseudomonadati</taxon>
        <taxon>Pseudomonadota</taxon>
        <taxon>Alphaproteobacteria</taxon>
        <taxon>Rhodospirillales</taxon>
        <taxon>Rhodospirillaceae</taxon>
        <taxon>Magnetospirillum</taxon>
    </lineage>
</organism>
<dbReference type="PATRIC" id="fig|1316936.3.peg.3061"/>
<dbReference type="Proteomes" id="UP000015350">
    <property type="component" value="Unassembled WGS sequence"/>
</dbReference>
<dbReference type="OrthoDB" id="183043at2"/>
<dbReference type="EMBL" id="AQPH01000081">
    <property type="protein sequence ID" value="EPY00577.1"/>
    <property type="molecule type" value="Genomic_DNA"/>
</dbReference>
<accession>S9S3T9</accession>
<dbReference type="Pfam" id="PF07357">
    <property type="entry name" value="DRAT"/>
    <property type="match status" value="1"/>
</dbReference>
<evidence type="ECO:0000313" key="3">
    <source>
        <dbReference type="Proteomes" id="UP000015350"/>
    </source>
</evidence>
<comment type="caution">
    <text evidence="2">The sequence shown here is derived from an EMBL/GenBank/DDBJ whole genome shotgun (WGS) entry which is preliminary data.</text>
</comment>
<keyword evidence="2" id="KW-0808">Transferase</keyword>
<feature type="region of interest" description="Disordered" evidence="1">
    <location>
        <begin position="1"/>
        <end position="20"/>
    </location>
</feature>
<gene>
    <name evidence="2" type="ORF">K678_15369</name>
</gene>
<evidence type="ECO:0000313" key="2">
    <source>
        <dbReference type="EMBL" id="EPY00577.1"/>
    </source>
</evidence>
<dbReference type="RefSeq" id="WP_021133360.1">
    <property type="nucleotide sequence ID" value="NZ_AQPH01000081.1"/>
</dbReference>
<dbReference type="GO" id="GO:0030701">
    <property type="term" value="F:NAD+-dinitrogen-reductase ADP-D-ribosyltransferase activity"/>
    <property type="evidence" value="ECO:0007669"/>
    <property type="project" value="InterPro"/>
</dbReference>
<dbReference type="AlphaFoldDB" id="S9S3T9"/>
<sequence length="285" mass="32095">MTAVDPLLPPAQSSPIEDPEEWYSTSMVGIPPRILGSSAFNRSLRRLTIYGTRETHPGLFQLLGRCATQAEAAAVFSHYMALHFGLGPPAPDDGPAESRRAATSYLELLRGWGGDSNNAKAAVLKGWVESRFGIVPVFHKDPLGIFPSEAWARYLSEKTDIRFHNNCIHQQIDLLYEYGQWSIRHFKKPGPRFVRLWRGTNDFEGQRVGDRIAGRLAEVRLNNLVSFSCSQERAEEFGDWVLETEIPTVKLLFFPGLLDDRALNSEGEFLVIGGRYKVRAYHGYI</sequence>
<proteinExistence type="predicted"/>